<evidence type="ECO:0000313" key="1">
    <source>
        <dbReference type="EMBL" id="GAI03469.1"/>
    </source>
</evidence>
<proteinExistence type="predicted"/>
<dbReference type="AlphaFoldDB" id="X1MAW3"/>
<organism evidence="1">
    <name type="scientific">marine sediment metagenome</name>
    <dbReference type="NCBI Taxonomy" id="412755"/>
    <lineage>
        <taxon>unclassified sequences</taxon>
        <taxon>metagenomes</taxon>
        <taxon>ecological metagenomes</taxon>
    </lineage>
</organism>
<feature type="non-terminal residue" evidence="1">
    <location>
        <position position="110"/>
    </location>
</feature>
<dbReference type="InterPro" id="IPR014923">
    <property type="entry name" value="DUF1802"/>
</dbReference>
<dbReference type="EMBL" id="BARV01012379">
    <property type="protein sequence ID" value="GAI03469.1"/>
    <property type="molecule type" value="Genomic_DNA"/>
</dbReference>
<name>X1MAW3_9ZZZZ</name>
<comment type="caution">
    <text evidence="1">The sequence shown here is derived from an EMBL/GenBank/DDBJ whole genome shotgun (WGS) entry which is preliminary data.</text>
</comment>
<reference evidence="1" key="1">
    <citation type="journal article" date="2014" name="Front. Microbiol.">
        <title>High frequency of phylogenetically diverse reductive dehalogenase-homologous genes in deep subseafloor sedimentary metagenomes.</title>
        <authorList>
            <person name="Kawai M."/>
            <person name="Futagami T."/>
            <person name="Toyoda A."/>
            <person name="Takaki Y."/>
            <person name="Nishi S."/>
            <person name="Hori S."/>
            <person name="Arai W."/>
            <person name="Tsubouchi T."/>
            <person name="Morono Y."/>
            <person name="Uchiyama I."/>
            <person name="Ito T."/>
            <person name="Fujiyama A."/>
            <person name="Inagaki F."/>
            <person name="Takami H."/>
        </authorList>
    </citation>
    <scope>NUCLEOTIDE SEQUENCE</scope>
    <source>
        <strain evidence="1">Expedition CK06-06</strain>
    </source>
</reference>
<protein>
    <submittedName>
        <fullName evidence="1">Uncharacterized protein</fullName>
    </submittedName>
</protein>
<gene>
    <name evidence="1" type="ORF">S06H3_22960</name>
</gene>
<accession>X1MAW3</accession>
<sequence length="110" mass="12966">MKLKNNKALKEWATIVKALGEGKQTILIRRRELKSTYDEFFLYPTFTSQTKDKFKGQFHSDFDTTMTARAKGKVPMEFYAQIKEVWEVAKSKKLLDLDSYYIWTSSHVED</sequence>
<dbReference type="Pfam" id="PF08819">
    <property type="entry name" value="DUF1802"/>
    <property type="match status" value="1"/>
</dbReference>